<evidence type="ECO:0000256" key="4">
    <source>
        <dbReference type="PIRNR" id="PIRNR006707"/>
    </source>
</evidence>
<dbReference type="RefSeq" id="WP_087919198.1">
    <property type="nucleotide sequence ID" value="NZ_CP021780.1"/>
</dbReference>
<keyword evidence="1 4" id="KW-0805">Transcription regulation</keyword>
<sequence length="181" mass="21464">MKQEVFGEDNRDLSRREQLLRPMIDAIAQTMDLYGANYSFGQLYGIMFFEDRPMTLEEMKNLMNMSKSNMSYGVRSLMASKMVTKLPKKRERKELYAVETDFFEAFRNFFSLKLQREIDVMKEALGSVMAELQELSEAADTPEEERMYCLRDLEKLQHAVKYYDWLQKFVDGLQEGDYFQL</sequence>
<dbReference type="EMBL" id="CP021780">
    <property type="protein sequence ID" value="ASA25233.1"/>
    <property type="molecule type" value="Genomic_DNA"/>
</dbReference>
<comment type="similarity">
    <text evidence="4">Belongs to the GbsR family.</text>
</comment>
<dbReference type="InterPro" id="IPR052362">
    <property type="entry name" value="HTH-GbsR_regulator"/>
</dbReference>
<dbReference type="KEGG" id="pdh:B9T62_33585"/>
<dbReference type="GO" id="GO:0003677">
    <property type="term" value="F:DNA binding"/>
    <property type="evidence" value="ECO:0007669"/>
    <property type="project" value="UniProtKB-UniRule"/>
</dbReference>
<keyword evidence="3 4" id="KW-0804">Transcription</keyword>
<evidence type="ECO:0000313" key="6">
    <source>
        <dbReference type="Proteomes" id="UP000249890"/>
    </source>
</evidence>
<protein>
    <recommendedName>
        <fullName evidence="4">HTH-type transcriptional regulator</fullName>
    </recommendedName>
</protein>
<evidence type="ECO:0000313" key="5">
    <source>
        <dbReference type="EMBL" id="ASA25233.1"/>
    </source>
</evidence>
<dbReference type="OrthoDB" id="9800374at2"/>
<dbReference type="PANTHER" id="PTHR38465">
    <property type="entry name" value="HTH-TYPE TRANSCRIPTIONAL REGULATOR MJ1563-RELATED"/>
    <property type="match status" value="1"/>
</dbReference>
<keyword evidence="2 4" id="KW-0238">DNA-binding</keyword>
<dbReference type="AlphaFoldDB" id="A0A2Z2KNP3"/>
<accession>A0A2Z2KNP3</accession>
<keyword evidence="6" id="KW-1185">Reference proteome</keyword>
<dbReference type="Gene3D" id="1.10.10.10">
    <property type="entry name" value="Winged helix-like DNA-binding domain superfamily/Winged helix DNA-binding domain"/>
    <property type="match status" value="1"/>
</dbReference>
<proteinExistence type="inferred from homology"/>
<dbReference type="PIRSF" id="PIRSF006707">
    <property type="entry name" value="MJ1563"/>
    <property type="match status" value="1"/>
</dbReference>
<dbReference type="PANTHER" id="PTHR38465:SF1">
    <property type="entry name" value="HTH-TYPE TRANSCRIPTIONAL REGULATOR MJ1563-RELATED"/>
    <property type="match status" value="1"/>
</dbReference>
<evidence type="ECO:0000256" key="3">
    <source>
        <dbReference type="ARBA" id="ARBA00023163"/>
    </source>
</evidence>
<dbReference type="SUPFAM" id="SSF46785">
    <property type="entry name" value="Winged helix' DNA-binding domain"/>
    <property type="match status" value="1"/>
</dbReference>
<dbReference type="InterPro" id="IPR026282">
    <property type="entry name" value="MJ1563"/>
</dbReference>
<dbReference type="InterPro" id="IPR036390">
    <property type="entry name" value="WH_DNA-bd_sf"/>
</dbReference>
<evidence type="ECO:0000256" key="2">
    <source>
        <dbReference type="ARBA" id="ARBA00023125"/>
    </source>
</evidence>
<gene>
    <name evidence="5" type="ORF">B9T62_33585</name>
</gene>
<reference evidence="5 6" key="1">
    <citation type="submission" date="2017-06" db="EMBL/GenBank/DDBJ databases">
        <title>Complete genome sequence of Paenibacillus donghaensis KCTC 13049T isolated from East Sea sediment, South Korea.</title>
        <authorList>
            <person name="Jung B.K."/>
            <person name="Hong S.-J."/>
            <person name="Shin J.-H."/>
        </authorList>
    </citation>
    <scope>NUCLEOTIDE SEQUENCE [LARGE SCALE GENOMIC DNA]</scope>
    <source>
        <strain evidence="5 6">KCTC 13049</strain>
    </source>
</reference>
<evidence type="ECO:0000256" key="1">
    <source>
        <dbReference type="ARBA" id="ARBA00023015"/>
    </source>
</evidence>
<organism evidence="5 6">
    <name type="scientific">Paenibacillus donghaensis</name>
    <dbReference type="NCBI Taxonomy" id="414771"/>
    <lineage>
        <taxon>Bacteria</taxon>
        <taxon>Bacillati</taxon>
        <taxon>Bacillota</taxon>
        <taxon>Bacilli</taxon>
        <taxon>Bacillales</taxon>
        <taxon>Paenibacillaceae</taxon>
        <taxon>Paenibacillus</taxon>
    </lineage>
</organism>
<dbReference type="InterPro" id="IPR036388">
    <property type="entry name" value="WH-like_DNA-bd_sf"/>
</dbReference>
<dbReference type="Proteomes" id="UP000249890">
    <property type="component" value="Chromosome"/>
</dbReference>
<name>A0A2Z2KNP3_9BACL</name>